<reference evidence="1" key="2">
    <citation type="journal article" date="2023" name="IMA Fungus">
        <title>Comparative genomic study of the Penicillium genus elucidates a diverse pangenome and 15 lateral gene transfer events.</title>
        <authorList>
            <person name="Petersen C."/>
            <person name="Sorensen T."/>
            <person name="Nielsen M.R."/>
            <person name="Sondergaard T.E."/>
            <person name="Sorensen J.L."/>
            <person name="Fitzpatrick D.A."/>
            <person name="Frisvad J.C."/>
            <person name="Nielsen K.L."/>
        </authorList>
    </citation>
    <scope>NUCLEOTIDE SEQUENCE</scope>
    <source>
        <strain evidence="1">IBT 3081</strain>
    </source>
</reference>
<reference evidence="1" key="1">
    <citation type="submission" date="2022-12" db="EMBL/GenBank/DDBJ databases">
        <authorList>
            <person name="Petersen C."/>
        </authorList>
    </citation>
    <scope>NUCLEOTIDE SEQUENCE</scope>
    <source>
        <strain evidence="1">IBT 3081</strain>
    </source>
</reference>
<dbReference type="AlphaFoldDB" id="A0A9W9ST54"/>
<proteinExistence type="predicted"/>
<sequence>MGCDISDSGHPLYRAIAGAAPTNLSKAAFFPPTPMVVALFRPSDVDIRLSPIPEEKKHGLQPVALLSQAPYEDVMIPLLVRVP</sequence>
<name>A0A9W9ST54_9EURO</name>
<gene>
    <name evidence="1" type="ORF">N7517_001932</name>
</gene>
<comment type="caution">
    <text evidence="1">The sequence shown here is derived from an EMBL/GenBank/DDBJ whole genome shotgun (WGS) entry which is preliminary data.</text>
</comment>
<evidence type="ECO:0000313" key="1">
    <source>
        <dbReference type="EMBL" id="KAJ5384021.1"/>
    </source>
</evidence>
<dbReference type="GeneID" id="81458845"/>
<dbReference type="EMBL" id="JAPZBT010000001">
    <property type="protein sequence ID" value="KAJ5384021.1"/>
    <property type="molecule type" value="Genomic_DNA"/>
</dbReference>
<dbReference type="RefSeq" id="XP_056583797.1">
    <property type="nucleotide sequence ID" value="XM_056719662.1"/>
</dbReference>
<accession>A0A9W9ST54</accession>
<dbReference type="Proteomes" id="UP001147752">
    <property type="component" value="Unassembled WGS sequence"/>
</dbReference>
<organism evidence="1 2">
    <name type="scientific">Penicillium concentricum</name>
    <dbReference type="NCBI Taxonomy" id="293559"/>
    <lineage>
        <taxon>Eukaryota</taxon>
        <taxon>Fungi</taxon>
        <taxon>Dikarya</taxon>
        <taxon>Ascomycota</taxon>
        <taxon>Pezizomycotina</taxon>
        <taxon>Eurotiomycetes</taxon>
        <taxon>Eurotiomycetidae</taxon>
        <taxon>Eurotiales</taxon>
        <taxon>Aspergillaceae</taxon>
        <taxon>Penicillium</taxon>
    </lineage>
</organism>
<protein>
    <submittedName>
        <fullName evidence="1">Uncharacterized protein</fullName>
    </submittedName>
</protein>
<keyword evidence="2" id="KW-1185">Reference proteome</keyword>
<evidence type="ECO:0000313" key="2">
    <source>
        <dbReference type="Proteomes" id="UP001147752"/>
    </source>
</evidence>